<keyword evidence="1" id="KW-0732">Signal</keyword>
<organism evidence="2 3">
    <name type="scientific">Magallana gigas</name>
    <name type="common">Pacific oyster</name>
    <name type="synonym">Crassostrea gigas</name>
    <dbReference type="NCBI Taxonomy" id="29159"/>
    <lineage>
        <taxon>Eukaryota</taxon>
        <taxon>Metazoa</taxon>
        <taxon>Spiralia</taxon>
        <taxon>Lophotrochozoa</taxon>
        <taxon>Mollusca</taxon>
        <taxon>Bivalvia</taxon>
        <taxon>Autobranchia</taxon>
        <taxon>Pteriomorphia</taxon>
        <taxon>Ostreida</taxon>
        <taxon>Ostreoidea</taxon>
        <taxon>Ostreidae</taxon>
        <taxon>Magallana</taxon>
    </lineage>
</organism>
<protein>
    <recommendedName>
        <fullName evidence="4">Apple domain-containing protein</fullName>
    </recommendedName>
</protein>
<evidence type="ECO:0000313" key="3">
    <source>
        <dbReference type="Proteomes" id="UP000005408"/>
    </source>
</evidence>
<keyword evidence="3" id="KW-1185">Reference proteome</keyword>
<dbReference type="AlphaFoldDB" id="A0A8W8J3Y4"/>
<dbReference type="OMA" id="MTIHINI"/>
<feature type="signal peptide" evidence="1">
    <location>
        <begin position="1"/>
        <end position="23"/>
    </location>
</feature>
<sequence length="298" mass="33634">MAELILFVLSYLFITFFISMNTAEESIYASLFYGLAGYRVRNSLTSFTLSDSYFSECCMRCLQYQNCYSVNIRGDDRFCEINTLGPSGYGDLVDANGTWTLFIRTYVPHNELMFRATPGVGLSVKDSWLGNIIPPTAQDTCISMKNTSCSTHYRNPRVDIWESLSISQVTLELYQHGSKVAFIAFDGKDSTIENWFNSYRILNSSWSNVTPSTIYNYFSIKGHYECSRSFFVNTHYHNCSVDTGYMVVVDPPTACCPWENVPNKPQFFYSAADGTVTYQSGSTDLGTAEVMAVFVNIS</sequence>
<accession>A0A8W8J3Y4</accession>
<reference evidence="2" key="1">
    <citation type="submission" date="2022-08" db="UniProtKB">
        <authorList>
            <consortium name="EnsemblMetazoa"/>
        </authorList>
    </citation>
    <scope>IDENTIFICATION</scope>
    <source>
        <strain evidence="2">05x7-T-G4-1.051#20</strain>
    </source>
</reference>
<dbReference type="OrthoDB" id="6161304at2759"/>
<evidence type="ECO:0000313" key="2">
    <source>
        <dbReference type="EnsemblMetazoa" id="G16630.2:cds"/>
    </source>
</evidence>
<evidence type="ECO:0000256" key="1">
    <source>
        <dbReference type="SAM" id="SignalP"/>
    </source>
</evidence>
<feature type="chain" id="PRO_5036483694" description="Apple domain-containing protein" evidence="1">
    <location>
        <begin position="24"/>
        <end position="298"/>
    </location>
</feature>
<dbReference type="EnsemblMetazoa" id="G16630.2">
    <property type="protein sequence ID" value="G16630.2:cds"/>
    <property type="gene ID" value="G16630"/>
</dbReference>
<name>A0A8W8J3Y4_MAGGI</name>
<dbReference type="Proteomes" id="UP000005408">
    <property type="component" value="Unassembled WGS sequence"/>
</dbReference>
<evidence type="ECO:0008006" key="4">
    <source>
        <dbReference type="Google" id="ProtNLM"/>
    </source>
</evidence>
<proteinExistence type="predicted"/>